<evidence type="ECO:0000313" key="6">
    <source>
        <dbReference type="EMBL" id="MFD0691533.1"/>
    </source>
</evidence>
<dbReference type="Proteomes" id="UP001597063">
    <property type="component" value="Unassembled WGS sequence"/>
</dbReference>
<evidence type="ECO:0000259" key="5">
    <source>
        <dbReference type="Pfam" id="PF00535"/>
    </source>
</evidence>
<dbReference type="InterPro" id="IPR029044">
    <property type="entry name" value="Nucleotide-diphossugar_trans"/>
</dbReference>
<dbReference type="SUPFAM" id="SSF53448">
    <property type="entry name" value="Nucleotide-diphospho-sugar transferases"/>
    <property type="match status" value="1"/>
</dbReference>
<gene>
    <name evidence="6" type="ORF">ACFQZM_44075</name>
</gene>
<dbReference type="PANTHER" id="PTHR43179">
    <property type="entry name" value="RHAMNOSYLTRANSFERASE WBBL"/>
    <property type="match status" value="1"/>
</dbReference>
<evidence type="ECO:0000256" key="2">
    <source>
        <dbReference type="ARBA" id="ARBA00006739"/>
    </source>
</evidence>
<evidence type="ECO:0000256" key="4">
    <source>
        <dbReference type="ARBA" id="ARBA00022679"/>
    </source>
</evidence>
<dbReference type="EC" id="2.4.-.-" evidence="6"/>
<dbReference type="PANTHER" id="PTHR43179:SF12">
    <property type="entry name" value="GALACTOFURANOSYLTRANSFERASE GLFT2"/>
    <property type="match status" value="1"/>
</dbReference>
<dbReference type="Pfam" id="PF00535">
    <property type="entry name" value="Glycos_transf_2"/>
    <property type="match status" value="1"/>
</dbReference>
<evidence type="ECO:0000256" key="3">
    <source>
        <dbReference type="ARBA" id="ARBA00022676"/>
    </source>
</evidence>
<reference evidence="7" key="1">
    <citation type="journal article" date="2019" name="Int. J. Syst. Evol. Microbiol.">
        <title>The Global Catalogue of Microorganisms (GCM) 10K type strain sequencing project: providing services to taxonomists for standard genome sequencing and annotation.</title>
        <authorList>
            <consortium name="The Broad Institute Genomics Platform"/>
            <consortium name="The Broad Institute Genome Sequencing Center for Infectious Disease"/>
            <person name="Wu L."/>
            <person name="Ma J."/>
        </authorList>
    </citation>
    <scope>NUCLEOTIDE SEQUENCE [LARGE SCALE GENOMIC DNA]</scope>
    <source>
        <strain evidence="7">JCM 9371</strain>
    </source>
</reference>
<dbReference type="GO" id="GO:0016757">
    <property type="term" value="F:glycosyltransferase activity"/>
    <property type="evidence" value="ECO:0007669"/>
    <property type="project" value="UniProtKB-KW"/>
</dbReference>
<dbReference type="EMBL" id="JBHTGP010000031">
    <property type="protein sequence ID" value="MFD0691533.1"/>
    <property type="molecule type" value="Genomic_DNA"/>
</dbReference>
<evidence type="ECO:0000256" key="1">
    <source>
        <dbReference type="ARBA" id="ARBA00004776"/>
    </source>
</evidence>
<keyword evidence="3 6" id="KW-0328">Glycosyltransferase</keyword>
<dbReference type="InterPro" id="IPR001173">
    <property type="entry name" value="Glyco_trans_2-like"/>
</dbReference>
<organism evidence="6 7">
    <name type="scientific">Actinomadura fibrosa</name>
    <dbReference type="NCBI Taxonomy" id="111802"/>
    <lineage>
        <taxon>Bacteria</taxon>
        <taxon>Bacillati</taxon>
        <taxon>Actinomycetota</taxon>
        <taxon>Actinomycetes</taxon>
        <taxon>Streptosporangiales</taxon>
        <taxon>Thermomonosporaceae</taxon>
        <taxon>Actinomadura</taxon>
    </lineage>
</organism>
<proteinExistence type="inferred from homology"/>
<dbReference type="RefSeq" id="WP_131763394.1">
    <property type="nucleotide sequence ID" value="NZ_CAACUY010000330.1"/>
</dbReference>
<comment type="similarity">
    <text evidence="2">Belongs to the glycosyltransferase 2 family.</text>
</comment>
<feature type="domain" description="Glycosyltransferase 2-like" evidence="5">
    <location>
        <begin position="24"/>
        <end position="128"/>
    </location>
</feature>
<dbReference type="Gene3D" id="3.90.550.10">
    <property type="entry name" value="Spore Coat Polysaccharide Biosynthesis Protein SpsA, Chain A"/>
    <property type="match status" value="1"/>
</dbReference>
<accession>A0ABW2XZ52</accession>
<evidence type="ECO:0000313" key="7">
    <source>
        <dbReference type="Proteomes" id="UP001597063"/>
    </source>
</evidence>
<keyword evidence="7" id="KW-1185">Reference proteome</keyword>
<name>A0ABW2XZ52_9ACTN</name>
<comment type="caution">
    <text evidence="6">The sequence shown here is derived from an EMBL/GenBank/DDBJ whole genome shotgun (WGS) entry which is preliminary data.</text>
</comment>
<sequence>MSATGPDPGQAADGASVTAVFVTAVVVTYNRRALLGEALAALHAQARVPDRIIVVDNASADGTAAMVRDRFPGVDLLALPRNVGGAGGFAAGMARALHTEPTRAGAELLWLLDDDTVPEPGALRALIAARRSAAGPDEPPALVASRVVWTDGRDHPMNTPRAKPRAAAAERERAAAAGCVPIRSASFVSVLVDAAAVRERGLPVADYFLWNDDFEFTTRLLRGRRGVLCPDSVAVHKTRTFGGADADPGDRFFYEVRNKIWLFTGSPGLAPPERVLYAGSTLRRWVRTFAGSSDRAVLRRALARGVRKGLFTRPRPTGAVLRDVGVDVPPPAGREAQRSSM</sequence>
<protein>
    <submittedName>
        <fullName evidence="6">Glycosyltransferase</fullName>
        <ecNumber evidence="6">2.4.-.-</ecNumber>
    </submittedName>
</protein>
<keyword evidence="4 6" id="KW-0808">Transferase</keyword>
<comment type="pathway">
    <text evidence="1">Cell wall biogenesis; cell wall polysaccharide biosynthesis.</text>
</comment>